<dbReference type="OrthoDB" id="3468954at2"/>
<evidence type="ECO:0000313" key="13">
    <source>
        <dbReference type="EMBL" id="RRR97478.1"/>
    </source>
</evidence>
<keyword evidence="14" id="KW-1185">Reference proteome</keyword>
<evidence type="ECO:0000256" key="10">
    <source>
        <dbReference type="ARBA" id="ARBA00035686"/>
    </source>
</evidence>
<gene>
    <name evidence="13" type="ORF">EIW28_18945</name>
</gene>
<evidence type="ECO:0000256" key="6">
    <source>
        <dbReference type="ARBA" id="ARBA00022692"/>
    </source>
</evidence>
<comment type="caution">
    <text evidence="13">The sequence shown here is derived from an EMBL/GenBank/DDBJ whole genome shotgun (WGS) entry which is preliminary data.</text>
</comment>
<feature type="transmembrane region" description="Helical" evidence="12">
    <location>
        <begin position="59"/>
        <end position="76"/>
    </location>
</feature>
<dbReference type="NCBIfam" id="NF040906">
    <property type="entry name" value="GguB"/>
    <property type="match status" value="1"/>
</dbReference>
<keyword evidence="7 12" id="KW-1133">Transmembrane helix</keyword>
<proteinExistence type="predicted"/>
<dbReference type="GO" id="GO:0022857">
    <property type="term" value="F:transmembrane transporter activity"/>
    <property type="evidence" value="ECO:0007669"/>
    <property type="project" value="InterPro"/>
</dbReference>
<feature type="transmembrane region" description="Helical" evidence="12">
    <location>
        <begin position="83"/>
        <end position="101"/>
    </location>
</feature>
<evidence type="ECO:0000256" key="7">
    <source>
        <dbReference type="ARBA" id="ARBA00022989"/>
    </source>
</evidence>
<dbReference type="GO" id="GO:0005886">
    <property type="term" value="C:plasma membrane"/>
    <property type="evidence" value="ECO:0007669"/>
    <property type="project" value="UniProtKB-SubCell"/>
</dbReference>
<feature type="transmembrane region" description="Helical" evidence="12">
    <location>
        <begin position="333"/>
        <end position="359"/>
    </location>
</feature>
<keyword evidence="5" id="KW-0762">Sugar transport</keyword>
<feature type="compositionally biased region" description="Basic and acidic residues" evidence="11">
    <location>
        <begin position="415"/>
        <end position="434"/>
    </location>
</feature>
<dbReference type="EMBL" id="RSEB01000005">
    <property type="protein sequence ID" value="RRR97478.1"/>
    <property type="molecule type" value="Genomic_DNA"/>
</dbReference>
<dbReference type="AlphaFoldDB" id="A0A426UU14"/>
<dbReference type="InterPro" id="IPR001851">
    <property type="entry name" value="ABC_transp_permease"/>
</dbReference>
<sequence length="434" mass="45678">MSTVQTTPRPSLVSALKNINLRSYGMIIALVLIMLLFQVLNVTLQNENFITPLNLTNVILQNSYILILAVGMMLVIVNGHIDLSVGSVLAFCGAMSAIALSHWDWPWYVAVLFAIALGALIGVWQAFWIAYVRIPAFIVTLAGMLIFRGLTLKVLDAETIGTTGTFNELASGYAFLNVDLRLPTLVVGVLGAALYVFLQVRSRRRQIKAGIAGRSQLAWASQLVAVAAVIVAAAYVFYSYKGLPIIGWILLGLVLLYTFIANRTVFGRHVYAGGGNEKAALLSGVKTKKTTFWVFVNMGALSGLAGVIVTARLHAATPGAGNAFELDAIAASFIGGASVTGGVGTIIGAVIGGLVMGVLRQGMQVLGIATDTVQIILGLVVLAAVLFDVWNKKRATGGGLMPPIVGTTPGGSGEAKSKGKQTEESSEETKAGAK</sequence>
<evidence type="ECO:0000313" key="14">
    <source>
        <dbReference type="Proteomes" id="UP000277256"/>
    </source>
</evidence>
<evidence type="ECO:0000256" key="5">
    <source>
        <dbReference type="ARBA" id="ARBA00022597"/>
    </source>
</evidence>
<dbReference type="Pfam" id="PF02653">
    <property type="entry name" value="BPD_transp_2"/>
    <property type="match status" value="1"/>
</dbReference>
<feature type="transmembrane region" description="Helical" evidence="12">
    <location>
        <begin position="107"/>
        <end position="127"/>
    </location>
</feature>
<keyword evidence="6 12" id="KW-0812">Transmembrane</keyword>
<feature type="transmembrane region" description="Helical" evidence="12">
    <location>
        <begin position="292"/>
        <end position="313"/>
    </location>
</feature>
<dbReference type="RefSeq" id="WP_125249275.1">
    <property type="nucleotide sequence ID" value="NZ_RSEB01000005.1"/>
</dbReference>
<evidence type="ECO:0000256" key="11">
    <source>
        <dbReference type="SAM" id="MobiDB-lite"/>
    </source>
</evidence>
<keyword evidence="2" id="KW-0813">Transport</keyword>
<comment type="function">
    <text evidence="9">Part of the binding-protein-dependent transport system for D-xylose. Probably responsible for the translocation of the substrate across the membrane.</text>
</comment>
<feature type="transmembrane region" description="Helical" evidence="12">
    <location>
        <begin position="243"/>
        <end position="260"/>
    </location>
</feature>
<evidence type="ECO:0000256" key="8">
    <source>
        <dbReference type="ARBA" id="ARBA00023136"/>
    </source>
</evidence>
<dbReference type="CDD" id="cd06579">
    <property type="entry name" value="TM_PBP1_transp_AraH_like"/>
    <property type="match status" value="1"/>
</dbReference>
<feature type="region of interest" description="Disordered" evidence="11">
    <location>
        <begin position="400"/>
        <end position="434"/>
    </location>
</feature>
<comment type="subcellular location">
    <subcellularLocation>
        <location evidence="1">Cell membrane</location>
        <topology evidence="1">Multi-pass membrane protein</topology>
    </subcellularLocation>
</comment>
<evidence type="ECO:0000256" key="3">
    <source>
        <dbReference type="ARBA" id="ARBA00022475"/>
    </source>
</evidence>
<feature type="transmembrane region" description="Helical" evidence="12">
    <location>
        <begin position="134"/>
        <end position="155"/>
    </location>
</feature>
<protein>
    <recommendedName>
        <fullName evidence="10">Xylose transport system permease protein XylH</fullName>
    </recommendedName>
</protein>
<feature type="transmembrane region" description="Helical" evidence="12">
    <location>
        <begin position="175"/>
        <end position="197"/>
    </location>
</feature>
<dbReference type="PANTHER" id="PTHR32196">
    <property type="entry name" value="ABC TRANSPORTER PERMEASE PROTEIN YPHD-RELATED-RELATED"/>
    <property type="match status" value="1"/>
</dbReference>
<evidence type="ECO:0000256" key="4">
    <source>
        <dbReference type="ARBA" id="ARBA00022519"/>
    </source>
</evidence>
<accession>A0A426UU14</accession>
<evidence type="ECO:0000256" key="1">
    <source>
        <dbReference type="ARBA" id="ARBA00004651"/>
    </source>
</evidence>
<evidence type="ECO:0000256" key="9">
    <source>
        <dbReference type="ARBA" id="ARBA00035611"/>
    </source>
</evidence>
<feature type="transmembrane region" description="Helical" evidence="12">
    <location>
        <begin position="217"/>
        <end position="237"/>
    </location>
</feature>
<feature type="transmembrane region" description="Helical" evidence="12">
    <location>
        <begin position="366"/>
        <end position="387"/>
    </location>
</feature>
<reference evidence="13 14" key="1">
    <citation type="submission" date="2018-12" db="EMBL/GenBank/DDBJ databases">
        <title>Glycomyces sp. YIM 121974 draft genome.</title>
        <authorList>
            <person name="Li Q."/>
        </authorList>
    </citation>
    <scope>NUCLEOTIDE SEQUENCE [LARGE SCALE GENOMIC DNA]</scope>
    <source>
        <strain evidence="13 14">YIM 121974</strain>
    </source>
</reference>
<feature type="transmembrane region" description="Helical" evidence="12">
    <location>
        <begin position="21"/>
        <end position="39"/>
    </location>
</feature>
<evidence type="ECO:0000256" key="2">
    <source>
        <dbReference type="ARBA" id="ARBA00022448"/>
    </source>
</evidence>
<dbReference type="PANTHER" id="PTHR32196:SF32">
    <property type="entry name" value="XYLOSE TRANSPORT SYSTEM PERMEASE PROTEIN XYLH"/>
    <property type="match status" value="1"/>
</dbReference>
<dbReference type="Proteomes" id="UP000277256">
    <property type="component" value="Unassembled WGS sequence"/>
</dbReference>
<name>A0A426UU14_9ACTN</name>
<evidence type="ECO:0000256" key="12">
    <source>
        <dbReference type="SAM" id="Phobius"/>
    </source>
</evidence>
<organism evidence="13 14">
    <name type="scientific">Glycomyces terrestris</name>
    <dbReference type="NCBI Taxonomy" id="2493553"/>
    <lineage>
        <taxon>Bacteria</taxon>
        <taxon>Bacillati</taxon>
        <taxon>Actinomycetota</taxon>
        <taxon>Actinomycetes</taxon>
        <taxon>Glycomycetales</taxon>
        <taxon>Glycomycetaceae</taxon>
        <taxon>Glycomyces</taxon>
    </lineage>
</organism>
<keyword evidence="8 12" id="KW-0472">Membrane</keyword>
<keyword evidence="4" id="KW-0997">Cell inner membrane</keyword>
<keyword evidence="3" id="KW-1003">Cell membrane</keyword>